<accession>A0A0F0L3W8</accession>
<protein>
    <submittedName>
        <fullName evidence="2">Uncharacterized protein</fullName>
    </submittedName>
</protein>
<evidence type="ECO:0000256" key="1">
    <source>
        <dbReference type="SAM" id="MobiDB-lite"/>
    </source>
</evidence>
<evidence type="ECO:0000313" key="2">
    <source>
        <dbReference type="EMBL" id="KJL26211.1"/>
    </source>
</evidence>
<reference evidence="2 3" key="1">
    <citation type="submission" date="2015-02" db="EMBL/GenBank/DDBJ databases">
        <title>Draft genome sequences of ten Microbacterium spp. with emphasis on heavy metal contaminated environments.</title>
        <authorList>
            <person name="Corretto E."/>
        </authorList>
    </citation>
    <scope>NUCLEOTIDE SEQUENCE [LARGE SCALE GENOMIC DNA]</scope>
    <source>
        <strain evidence="2 3">DSM 23848</strain>
    </source>
</reference>
<dbReference type="EMBL" id="JYIT01000066">
    <property type="protein sequence ID" value="KJL26211.1"/>
    <property type="molecule type" value="Genomic_DNA"/>
</dbReference>
<evidence type="ECO:0000313" key="3">
    <source>
        <dbReference type="Proteomes" id="UP000033448"/>
    </source>
</evidence>
<keyword evidence="3" id="KW-1185">Reference proteome</keyword>
<feature type="compositionally biased region" description="Basic and acidic residues" evidence="1">
    <location>
        <begin position="1"/>
        <end position="28"/>
    </location>
</feature>
<comment type="caution">
    <text evidence="2">The sequence shown here is derived from an EMBL/GenBank/DDBJ whole genome shotgun (WGS) entry which is preliminary data.</text>
</comment>
<sequence length="122" mass="13603">MTRRYEPRMIPVDHEGTRRAEQYREDAKPVPTPREPEPPAAWEATPEPTLPPAQLQMRSGRGRGVRVVVPSAPEGGATLNADNVRVIQSMFRQARQVTNDPQTRARLRAAEAELNAKTRGAL</sequence>
<name>A0A0F0L3W8_9MICO</name>
<proteinExistence type="predicted"/>
<dbReference type="Proteomes" id="UP000033448">
    <property type="component" value="Unassembled WGS sequence"/>
</dbReference>
<dbReference type="PATRIC" id="fig|582680.7.peg.1186"/>
<organism evidence="2 3">
    <name type="scientific">Microbacterium azadirachtae</name>
    <dbReference type="NCBI Taxonomy" id="582680"/>
    <lineage>
        <taxon>Bacteria</taxon>
        <taxon>Bacillati</taxon>
        <taxon>Actinomycetota</taxon>
        <taxon>Actinomycetes</taxon>
        <taxon>Micrococcales</taxon>
        <taxon>Microbacteriaceae</taxon>
        <taxon>Microbacterium</taxon>
    </lineage>
</organism>
<gene>
    <name evidence="2" type="ORF">RL72_01146</name>
</gene>
<feature type="region of interest" description="Disordered" evidence="1">
    <location>
        <begin position="1"/>
        <end position="63"/>
    </location>
</feature>
<dbReference type="AlphaFoldDB" id="A0A0F0L3W8"/>